<dbReference type="SUPFAM" id="SSF63829">
    <property type="entry name" value="Calcium-dependent phosphotriesterase"/>
    <property type="match status" value="1"/>
</dbReference>
<dbReference type="PANTHER" id="PTHR47064">
    <property type="entry name" value="PUTATIVE (AFU_ORTHOLOGUE AFUA_1G08990)-RELATED"/>
    <property type="match status" value="1"/>
</dbReference>
<evidence type="ECO:0000313" key="4">
    <source>
        <dbReference type="Proteomes" id="UP001320420"/>
    </source>
</evidence>
<organism evidence="3 4">
    <name type="scientific">Diatrype stigma</name>
    <dbReference type="NCBI Taxonomy" id="117547"/>
    <lineage>
        <taxon>Eukaryota</taxon>
        <taxon>Fungi</taxon>
        <taxon>Dikarya</taxon>
        <taxon>Ascomycota</taxon>
        <taxon>Pezizomycotina</taxon>
        <taxon>Sordariomycetes</taxon>
        <taxon>Xylariomycetidae</taxon>
        <taxon>Xylariales</taxon>
        <taxon>Diatrypaceae</taxon>
        <taxon>Diatrype</taxon>
    </lineage>
</organism>
<dbReference type="AlphaFoldDB" id="A0AAN9YIF6"/>
<keyword evidence="4" id="KW-1185">Reference proteome</keyword>
<accession>A0AAN9YIF6</accession>
<feature type="signal peptide" evidence="1">
    <location>
        <begin position="1"/>
        <end position="20"/>
    </location>
</feature>
<dbReference type="Pfam" id="PF08450">
    <property type="entry name" value="SGL"/>
    <property type="match status" value="1"/>
</dbReference>
<gene>
    <name evidence="3" type="ORF">SLS62_009904</name>
</gene>
<reference evidence="3 4" key="1">
    <citation type="submission" date="2024-02" db="EMBL/GenBank/DDBJ databases">
        <title>De novo assembly and annotation of 12 fungi associated with fruit tree decline syndrome in Ontario, Canada.</title>
        <authorList>
            <person name="Sulman M."/>
            <person name="Ellouze W."/>
            <person name="Ilyukhin E."/>
        </authorList>
    </citation>
    <scope>NUCLEOTIDE SEQUENCE [LARGE SCALE GENOMIC DNA]</scope>
    <source>
        <strain evidence="3 4">M11/M66-122</strain>
    </source>
</reference>
<proteinExistence type="predicted"/>
<feature type="chain" id="PRO_5042818263" description="SMP-30/Gluconolactonase/LRE-like region domain-containing protein" evidence="1">
    <location>
        <begin position="21"/>
        <end position="434"/>
    </location>
</feature>
<dbReference type="Proteomes" id="UP001320420">
    <property type="component" value="Unassembled WGS sequence"/>
</dbReference>
<protein>
    <recommendedName>
        <fullName evidence="2">SMP-30/Gluconolactonase/LRE-like region domain-containing protein</fullName>
    </recommendedName>
</protein>
<evidence type="ECO:0000256" key="1">
    <source>
        <dbReference type="SAM" id="SignalP"/>
    </source>
</evidence>
<name>A0AAN9YIF6_9PEZI</name>
<dbReference type="Gene3D" id="2.120.10.30">
    <property type="entry name" value="TolB, C-terminal domain"/>
    <property type="match status" value="1"/>
</dbReference>
<dbReference type="InterPro" id="IPR013658">
    <property type="entry name" value="SGL"/>
</dbReference>
<evidence type="ECO:0000313" key="3">
    <source>
        <dbReference type="EMBL" id="KAK7745191.1"/>
    </source>
</evidence>
<evidence type="ECO:0000259" key="2">
    <source>
        <dbReference type="Pfam" id="PF08450"/>
    </source>
</evidence>
<sequence>MRARTSAVIGLCSLVSSTEAQLASKCASILPSSTAVACVNKYAAVMPEPFSRFIADNLDDAANDSFRLTSVPSDPSFDLVRDASFIVFDEKRGLDILGPRPTYDLVLETVEITQEAPIYVPSLNSIVYSVLGHGFSYQQLLNLTDSPPTIHNFTTSPPITAVNGGRYFKGSLYWATIDARPFANPLNETETISQSAGIVRVDPLTRKAEFVLNNYFGSPLNSPDDLVVSSKTGDIFFTDPWYGFGLNFSTGPPPSAPMTYRFRPSTGQTSVVDDTLEQPNGIALSPDESILYVTDSGFANFDGATTETSVPRFHLKRTAGRNVYAFDTRETPVGYELINRRPVYLAEEYIDDGFHATALQDPSDRMSYYLIGAAGDGVDIISPYGELLVRITADVLVNNIQFSGEKEDGTNDLWLFGVGGIAKVTLNLKAMLQE</sequence>
<feature type="domain" description="SMP-30/Gluconolactonase/LRE-like region" evidence="2">
    <location>
        <begin position="194"/>
        <end position="296"/>
    </location>
</feature>
<dbReference type="InterPro" id="IPR011042">
    <property type="entry name" value="6-blade_b-propeller_TolB-like"/>
</dbReference>
<keyword evidence="1" id="KW-0732">Signal</keyword>
<comment type="caution">
    <text evidence="3">The sequence shown here is derived from an EMBL/GenBank/DDBJ whole genome shotgun (WGS) entry which is preliminary data.</text>
</comment>
<dbReference type="EMBL" id="JAKJXP020000111">
    <property type="protein sequence ID" value="KAK7745191.1"/>
    <property type="molecule type" value="Genomic_DNA"/>
</dbReference>
<dbReference type="InterPro" id="IPR052988">
    <property type="entry name" value="Oryzine_lactonohydrolase"/>
</dbReference>
<dbReference type="PANTHER" id="PTHR47064:SF2">
    <property type="entry name" value="SMP-30_GLUCONOLACTONASE_LRE-LIKE REGION DOMAIN-CONTAINING PROTEIN-RELATED"/>
    <property type="match status" value="1"/>
</dbReference>